<evidence type="ECO:0000313" key="4">
    <source>
        <dbReference type="Proteomes" id="UP000234585"/>
    </source>
</evidence>
<evidence type="ECO:0000313" key="3">
    <source>
        <dbReference type="EMBL" id="PLB38570.1"/>
    </source>
</evidence>
<dbReference type="STRING" id="41067.A0A2I2FD70"/>
<dbReference type="Pfam" id="PF21666">
    <property type="entry name" value="DUF4246_N"/>
    <property type="match status" value="1"/>
</dbReference>
<accession>A0A2I2FD70</accession>
<dbReference type="Pfam" id="PF14033">
    <property type="entry name" value="DUF4246"/>
    <property type="match status" value="1"/>
</dbReference>
<dbReference type="PANTHER" id="PTHR33119">
    <property type="entry name" value="IFI3P"/>
    <property type="match status" value="1"/>
</dbReference>
<proteinExistence type="predicted"/>
<organism evidence="3 4">
    <name type="scientific">Aspergillus candidus</name>
    <dbReference type="NCBI Taxonomy" id="41067"/>
    <lineage>
        <taxon>Eukaryota</taxon>
        <taxon>Fungi</taxon>
        <taxon>Dikarya</taxon>
        <taxon>Ascomycota</taxon>
        <taxon>Pezizomycotina</taxon>
        <taxon>Eurotiomycetes</taxon>
        <taxon>Eurotiomycetidae</taxon>
        <taxon>Eurotiales</taxon>
        <taxon>Aspergillaceae</taxon>
        <taxon>Aspergillus</taxon>
        <taxon>Aspergillus subgen. Circumdati</taxon>
    </lineage>
</organism>
<evidence type="ECO:0000259" key="1">
    <source>
        <dbReference type="Pfam" id="PF14033"/>
    </source>
</evidence>
<protein>
    <submittedName>
        <fullName evidence="3">Uncharacterized protein</fullName>
    </submittedName>
</protein>
<evidence type="ECO:0000259" key="2">
    <source>
        <dbReference type="Pfam" id="PF21666"/>
    </source>
</evidence>
<reference evidence="3 4" key="1">
    <citation type="submission" date="2017-12" db="EMBL/GenBank/DDBJ databases">
        <authorList>
            <consortium name="DOE Joint Genome Institute"/>
            <person name="Haridas S."/>
            <person name="Kjaerbolling I."/>
            <person name="Vesth T.C."/>
            <person name="Frisvad J.C."/>
            <person name="Nybo J.L."/>
            <person name="Theobald S."/>
            <person name="Kuo A."/>
            <person name="Bowyer P."/>
            <person name="Matsuda Y."/>
            <person name="Mondo S."/>
            <person name="Lyhne E.K."/>
            <person name="Kogle M.E."/>
            <person name="Clum A."/>
            <person name="Lipzen A."/>
            <person name="Salamov A."/>
            <person name="Ngan C.Y."/>
            <person name="Daum C."/>
            <person name="Chiniquy J."/>
            <person name="Barry K."/>
            <person name="LaButti K."/>
            <person name="Simmons B.A."/>
            <person name="Magnuson J.K."/>
            <person name="Mortensen U.H."/>
            <person name="Larsen T.O."/>
            <person name="Grigoriev I.V."/>
            <person name="Baker S.E."/>
            <person name="Andersen M.R."/>
            <person name="Nordberg H.P."/>
            <person name="Cantor M.N."/>
            <person name="Hua S.X."/>
        </authorList>
    </citation>
    <scope>NUCLEOTIDE SEQUENCE [LARGE SCALE GENOMIC DNA]</scope>
    <source>
        <strain evidence="3 4">CBS 102.13</strain>
    </source>
</reference>
<feature type="domain" description="DUF4246" evidence="2">
    <location>
        <begin position="12"/>
        <end position="85"/>
    </location>
</feature>
<dbReference type="AlphaFoldDB" id="A0A2I2FD70"/>
<name>A0A2I2FD70_ASPCN</name>
<dbReference type="OrthoDB" id="415532at2759"/>
<dbReference type="InterPro" id="IPR049207">
    <property type="entry name" value="DUF4246_N"/>
</dbReference>
<feature type="domain" description="DUF4246" evidence="1">
    <location>
        <begin position="96"/>
        <end position="523"/>
    </location>
</feature>
<dbReference type="PANTHER" id="PTHR33119:SF1">
    <property type="entry name" value="FE2OG DIOXYGENASE DOMAIN-CONTAINING PROTEIN"/>
    <property type="match status" value="1"/>
</dbReference>
<sequence>MGSNNDAPILRGYSHSLNHGETNTHYDSPKLFPNALDSRDHDADASRIYVQRELNMMDVMNHISEKPMWYHKVYDEKITSKWRDEIAKSNLDVTPKMLDWIVQEMQWKANVYKEKKLLQVFDMGVVRSDTAIPEDLQQALRDAVAPLENIPEEQKDYHPGSDNKVVDLVHPSLYPLVYGRTRILPDCTLSLADCLDSAGKGEVIPTPTLDPALWPFASEIGNAFSTKFQWLPCEVRFTPDSDSECRITSYINNLAPFKHRALYSAIEGVLARAIPLWDQSLTAVHGYRRDRIPYREVEYVARDTPEPVAKDEEEEDSDEFGDRWCEWSHSRPIKLPEPEGDFRPPVPFESVSLREKFREEGLQVIVKLANIELGPEKPEYGGGSWHIEGQLNERICATAIYYYDSSNITESRLSFRQRAAQLDSVNYEQSHHEFIQAVYGFGPEVSGDYGGENLTQDLGSVLCPAGRLLTFPNTVQHRVAPFELADRSRRGHRKILALFLVDPLRRVISTANVPPQQVEWARERAALVRGVLPSLPVELREMVMGGLVDERGCMSGERARAYRLELMAERGAKGKEQNREYERGNFSLCEH</sequence>
<dbReference type="Proteomes" id="UP000234585">
    <property type="component" value="Unassembled WGS sequence"/>
</dbReference>
<dbReference type="GeneID" id="36523540"/>
<dbReference type="InterPro" id="IPR025340">
    <property type="entry name" value="DUF4246"/>
</dbReference>
<dbReference type="RefSeq" id="XP_024672582.1">
    <property type="nucleotide sequence ID" value="XM_024816380.1"/>
</dbReference>
<dbReference type="EMBL" id="KZ559135">
    <property type="protein sequence ID" value="PLB38570.1"/>
    <property type="molecule type" value="Genomic_DNA"/>
</dbReference>
<dbReference type="InterPro" id="IPR049192">
    <property type="entry name" value="DUF4246_C"/>
</dbReference>
<keyword evidence="4" id="KW-1185">Reference proteome</keyword>
<gene>
    <name evidence="3" type="ORF">BDW47DRAFT_125401</name>
</gene>